<evidence type="ECO:0000313" key="1">
    <source>
        <dbReference type="EMBL" id="TDM12585.1"/>
    </source>
</evidence>
<organism evidence="1 2">
    <name type="scientific">Macrococcus lamae</name>
    <dbReference type="NCBI Taxonomy" id="198484"/>
    <lineage>
        <taxon>Bacteria</taxon>
        <taxon>Bacillati</taxon>
        <taxon>Bacillota</taxon>
        <taxon>Bacilli</taxon>
        <taxon>Bacillales</taxon>
        <taxon>Staphylococcaceae</taxon>
        <taxon>Macrococcus</taxon>
    </lineage>
</organism>
<evidence type="ECO:0000313" key="2">
    <source>
        <dbReference type="Proteomes" id="UP000294802"/>
    </source>
</evidence>
<reference evidence="1 2" key="1">
    <citation type="submission" date="2019-01" db="EMBL/GenBank/DDBJ databases">
        <title>Draft genome sequences of the type strains of six Macrococcus species.</title>
        <authorList>
            <person name="Mazhar S."/>
            <person name="Altermann E."/>
            <person name="Hill C."/>
            <person name="Mcauliffe O."/>
        </authorList>
    </citation>
    <scope>NUCLEOTIDE SEQUENCE [LARGE SCALE GENOMIC DNA]</scope>
    <source>
        <strain evidence="1 2">CCM4815</strain>
    </source>
</reference>
<protein>
    <submittedName>
        <fullName evidence="1">Uncharacterized protein</fullName>
    </submittedName>
</protein>
<dbReference type="Proteomes" id="UP000294802">
    <property type="component" value="Unassembled WGS sequence"/>
</dbReference>
<dbReference type="OrthoDB" id="2418224at2"/>
<gene>
    <name evidence="1" type="ORF">ERX29_02960</name>
</gene>
<keyword evidence="2" id="KW-1185">Reference proteome</keyword>
<name>A0A4R6BW15_9STAP</name>
<accession>A0A4R6BW15</accession>
<dbReference type="EMBL" id="SCWB01000003">
    <property type="protein sequence ID" value="TDM12585.1"/>
    <property type="molecule type" value="Genomic_DNA"/>
</dbReference>
<proteinExistence type="predicted"/>
<sequence>MLNVRRLEFVILYELRKGTVLAEFFGWIELETLEDTLKALKEQDFISGEIIEEDVVVLKDIEITEAGRLKLETMLNDDQYEAGYVEHYSNQKLKDWVYEQD</sequence>
<dbReference type="RefSeq" id="WP_133443196.1">
    <property type="nucleotide sequence ID" value="NZ_SCWB01000003.1"/>
</dbReference>
<dbReference type="AlphaFoldDB" id="A0A4R6BW15"/>
<comment type="caution">
    <text evidence="1">The sequence shown here is derived from an EMBL/GenBank/DDBJ whole genome shotgun (WGS) entry which is preliminary data.</text>
</comment>